<sequence>MKKRILSFFLMFCLVVINMPMTVKAFQIKDDDKTKIQETLNKLRKYYSSSSKEMEYLEAMAYLHSSNDFEKDRKLLETKVNKPINNRNAMNCLKGIFIASVLDKDPCNFKLSETETLNYVEGMLKQYNNVKHNFYTMDNTNAKCILALDMARADYNKEEVIKALIDNFNRNKGIDKTAAVLTALSQHRDLPGVNEGIQKYKEHLKSLQKDDGGFGESGNGISNYYPAAFAISEVIQALIALGEDPLSEEWTKNGKTMLDALMKYQKGPDGTFVSDTYNSNTDDNATRAAFAALADLYKGKSMYEGFQNGGGSSEKPEPGTKPEPEPEQKTKAASIEVLIDGNKVEDTLDMKVGESKSLTLEVKDEKGNKIEEAKTEVEIEGQLINLQNEKITAIKDGIEKITIKCDDVKKIININIKKEQAKPEPKPEEPKPDVDPKPEPGGKEEILDKKELIAKTIKEIKEYYKQKEEKYTYLETLGLIFSGTDKEEIKDKVEIFEYDSIKCLEENIMAIKAIGEDPTNYNNKNYIELLLNPKEKTYNDNHINVRARRILALDMANVEYDKEKDIKDLMAMATSYKTSDFSLIVTAIANHQDIEGVKDFIEKYKTYVKKVQLDNASFKNEYGSESCGDLCDVIQGLIAIGENPRSTKWAKTDKEGNTITLIDALLKYKEGNQFKSNNDTYSKVDDIYTAYALAALADTLSGKSMYTNIGKQKINIKNIVVTSEEDLKEVDLNKTLQLSAKVLDDLDNEVLGKEIIWESLNKDVASVDEKGLVNAKSEGNAEITAKLKEDESIKANFNVKVVDNKKTFSIEVLNSEGLKSGEDARISVKTKSNAESEKEVNIIVALYNKSNEKMVSYCCSEKSIKVEKDEIINTGFSIPKEGEFIVKVLAWDNLKDCNSYCKPIVLNVDK</sequence>
<keyword evidence="2" id="KW-0732">Signal</keyword>
<name>A0A7Y4DDD4_CLOCO</name>
<dbReference type="Proteomes" id="UP000528432">
    <property type="component" value="Unassembled WGS sequence"/>
</dbReference>
<dbReference type="Gene3D" id="2.60.40.1080">
    <property type="match status" value="1"/>
</dbReference>
<reference evidence="4 5" key="1">
    <citation type="submission" date="2020-05" db="EMBL/GenBank/DDBJ databases">
        <title>Draft genome sequence of Clostridium cochlearium strain AGROS13 isolated from a sheep dairy farm in New Zealand.</title>
        <authorList>
            <person name="Gupta T.B."/>
            <person name="Jauregui R."/>
            <person name="Risson A.N."/>
            <person name="Brightwell G."/>
            <person name="Maclean P."/>
        </authorList>
    </citation>
    <scope>NUCLEOTIDE SEQUENCE [LARGE SCALE GENOMIC DNA]</scope>
    <source>
        <strain evidence="4 5">AGROS13</strain>
    </source>
</reference>
<proteinExistence type="predicted"/>
<gene>
    <name evidence="4" type="ORF">HMJ28_07680</name>
</gene>
<feature type="compositionally biased region" description="Basic and acidic residues" evidence="1">
    <location>
        <begin position="314"/>
        <end position="330"/>
    </location>
</feature>
<evidence type="ECO:0000256" key="2">
    <source>
        <dbReference type="SAM" id="SignalP"/>
    </source>
</evidence>
<comment type="caution">
    <text evidence="4">The sequence shown here is derived from an EMBL/GenBank/DDBJ whole genome shotgun (WGS) entry which is preliminary data.</text>
</comment>
<accession>A0A7Y4DDD4</accession>
<dbReference type="Gene3D" id="1.50.10.20">
    <property type="match status" value="2"/>
</dbReference>
<dbReference type="InterPro" id="IPR008964">
    <property type="entry name" value="Invasin/intimin_cell_adhesion"/>
</dbReference>
<feature type="region of interest" description="Disordered" evidence="1">
    <location>
        <begin position="305"/>
        <end position="331"/>
    </location>
</feature>
<dbReference type="Pfam" id="PF02368">
    <property type="entry name" value="Big_2"/>
    <property type="match status" value="1"/>
</dbReference>
<dbReference type="SUPFAM" id="SSF48239">
    <property type="entry name" value="Terpenoid cyclases/Protein prenyltransferases"/>
    <property type="match status" value="1"/>
</dbReference>
<dbReference type="AlphaFoldDB" id="A0A7Y4DDD4"/>
<dbReference type="EMBL" id="JABFIF010000013">
    <property type="protein sequence ID" value="NOH16261.1"/>
    <property type="molecule type" value="Genomic_DNA"/>
</dbReference>
<dbReference type="InterPro" id="IPR008930">
    <property type="entry name" value="Terpenoid_cyclase/PrenylTrfase"/>
</dbReference>
<protein>
    <recommendedName>
        <fullName evidence="3">BIG2 domain-containing protein</fullName>
    </recommendedName>
</protein>
<feature type="signal peptide" evidence="2">
    <location>
        <begin position="1"/>
        <end position="25"/>
    </location>
</feature>
<evidence type="ECO:0000259" key="3">
    <source>
        <dbReference type="SMART" id="SM00635"/>
    </source>
</evidence>
<organism evidence="4 5">
    <name type="scientific">Clostridium cochlearium</name>
    <dbReference type="NCBI Taxonomy" id="1494"/>
    <lineage>
        <taxon>Bacteria</taxon>
        <taxon>Bacillati</taxon>
        <taxon>Bacillota</taxon>
        <taxon>Clostridia</taxon>
        <taxon>Eubacteriales</taxon>
        <taxon>Clostridiaceae</taxon>
        <taxon>Clostridium</taxon>
    </lineage>
</organism>
<dbReference type="SMART" id="SM00635">
    <property type="entry name" value="BID_2"/>
    <property type="match status" value="1"/>
</dbReference>
<dbReference type="InterPro" id="IPR003343">
    <property type="entry name" value="Big_2"/>
</dbReference>
<dbReference type="SUPFAM" id="SSF49373">
    <property type="entry name" value="Invasin/intimin cell-adhesion fragments"/>
    <property type="match status" value="1"/>
</dbReference>
<feature type="chain" id="PRO_5031508427" description="BIG2 domain-containing protein" evidence="2">
    <location>
        <begin position="26"/>
        <end position="910"/>
    </location>
</feature>
<evidence type="ECO:0000313" key="5">
    <source>
        <dbReference type="Proteomes" id="UP000528432"/>
    </source>
</evidence>
<feature type="domain" description="BIG2" evidence="3">
    <location>
        <begin position="715"/>
        <end position="797"/>
    </location>
</feature>
<dbReference type="RefSeq" id="WP_171303487.1">
    <property type="nucleotide sequence ID" value="NZ_JABFIF010000013.1"/>
</dbReference>
<feature type="region of interest" description="Disordered" evidence="1">
    <location>
        <begin position="419"/>
        <end position="446"/>
    </location>
</feature>
<evidence type="ECO:0000256" key="1">
    <source>
        <dbReference type="SAM" id="MobiDB-lite"/>
    </source>
</evidence>
<evidence type="ECO:0000313" key="4">
    <source>
        <dbReference type="EMBL" id="NOH16261.1"/>
    </source>
</evidence>